<dbReference type="InterPro" id="IPR016181">
    <property type="entry name" value="Acyl_CoA_acyltransferase"/>
</dbReference>
<gene>
    <name evidence="4" type="ORF">IE331_10940</name>
</gene>
<dbReference type="PROSITE" id="PS51186">
    <property type="entry name" value="GNAT"/>
    <property type="match status" value="1"/>
</dbReference>
<dbReference type="PANTHER" id="PTHR43877">
    <property type="entry name" value="AMINOALKYLPHOSPHONATE N-ACETYLTRANSFERASE-RELATED-RELATED"/>
    <property type="match status" value="1"/>
</dbReference>
<proteinExistence type="predicted"/>
<organism evidence="4 5">
    <name type="scientific">Nocardioides donggukensis</name>
    <dbReference type="NCBI Taxonomy" id="2774019"/>
    <lineage>
        <taxon>Bacteria</taxon>
        <taxon>Bacillati</taxon>
        <taxon>Actinomycetota</taxon>
        <taxon>Actinomycetes</taxon>
        <taxon>Propionibacteriales</taxon>
        <taxon>Nocardioidaceae</taxon>
        <taxon>Nocardioides</taxon>
    </lineage>
</organism>
<reference evidence="4" key="1">
    <citation type="submission" date="2020-09" db="EMBL/GenBank/DDBJ databases">
        <title>Nocardioides sp. strain MJB4 16S ribosomal RNA gene Genome sequencing and assembly.</title>
        <authorList>
            <person name="Kim I."/>
        </authorList>
    </citation>
    <scope>NUCLEOTIDE SEQUENCE</scope>
    <source>
        <strain evidence="4">MJB4</strain>
    </source>
</reference>
<dbReference type="RefSeq" id="WP_192143476.1">
    <property type="nucleotide sequence ID" value="NZ_JACYXZ010000003.1"/>
</dbReference>
<accession>A0A927K5E9</accession>
<keyword evidence="1" id="KW-0808">Transferase</keyword>
<dbReference type="CDD" id="cd04301">
    <property type="entry name" value="NAT_SF"/>
    <property type="match status" value="1"/>
</dbReference>
<dbReference type="SUPFAM" id="SSF55729">
    <property type="entry name" value="Acyl-CoA N-acyltransferases (Nat)"/>
    <property type="match status" value="1"/>
</dbReference>
<keyword evidence="5" id="KW-1185">Reference proteome</keyword>
<dbReference type="PANTHER" id="PTHR43877:SF2">
    <property type="entry name" value="AMINOALKYLPHOSPHONATE N-ACETYLTRANSFERASE-RELATED"/>
    <property type="match status" value="1"/>
</dbReference>
<sequence length="162" mass="17707">MLLRRAVPADLERIGEITVAAYAPFLGGPEDSYADRLRDAASRHREAELWVAEEEGVVLGSVTVCPPGSPWRELARAEEGEFRMLSVAPTAHGRGVGAALVRLALDRAREQQARRVVISSLPVMSAAHRLYERLGFTRAPERDWSPLPGVGLIAYTLPLDPS</sequence>
<dbReference type="InterPro" id="IPR050832">
    <property type="entry name" value="Bact_Acetyltransf"/>
</dbReference>
<dbReference type="Gene3D" id="3.40.630.30">
    <property type="match status" value="1"/>
</dbReference>
<evidence type="ECO:0000256" key="1">
    <source>
        <dbReference type="ARBA" id="ARBA00022679"/>
    </source>
</evidence>
<dbReference type="Pfam" id="PF00583">
    <property type="entry name" value="Acetyltransf_1"/>
    <property type="match status" value="1"/>
</dbReference>
<dbReference type="AlphaFoldDB" id="A0A927K5E9"/>
<evidence type="ECO:0000256" key="2">
    <source>
        <dbReference type="ARBA" id="ARBA00023315"/>
    </source>
</evidence>
<comment type="caution">
    <text evidence="4">The sequence shown here is derived from an EMBL/GenBank/DDBJ whole genome shotgun (WGS) entry which is preliminary data.</text>
</comment>
<evidence type="ECO:0000313" key="4">
    <source>
        <dbReference type="EMBL" id="MBD8870138.1"/>
    </source>
</evidence>
<dbReference type="InterPro" id="IPR000182">
    <property type="entry name" value="GNAT_dom"/>
</dbReference>
<protein>
    <submittedName>
        <fullName evidence="4">GNAT family N-acetyltransferase</fullName>
    </submittedName>
</protein>
<name>A0A927K5E9_9ACTN</name>
<keyword evidence="2" id="KW-0012">Acyltransferase</keyword>
<dbReference type="GO" id="GO:0016747">
    <property type="term" value="F:acyltransferase activity, transferring groups other than amino-acyl groups"/>
    <property type="evidence" value="ECO:0007669"/>
    <property type="project" value="InterPro"/>
</dbReference>
<dbReference type="Proteomes" id="UP000616839">
    <property type="component" value="Unassembled WGS sequence"/>
</dbReference>
<evidence type="ECO:0000259" key="3">
    <source>
        <dbReference type="PROSITE" id="PS51186"/>
    </source>
</evidence>
<dbReference type="EMBL" id="JACYXZ010000003">
    <property type="protein sequence ID" value="MBD8870138.1"/>
    <property type="molecule type" value="Genomic_DNA"/>
</dbReference>
<feature type="domain" description="N-acetyltransferase" evidence="3">
    <location>
        <begin position="1"/>
        <end position="160"/>
    </location>
</feature>
<evidence type="ECO:0000313" key="5">
    <source>
        <dbReference type="Proteomes" id="UP000616839"/>
    </source>
</evidence>